<evidence type="ECO:0000256" key="1">
    <source>
        <dbReference type="ARBA" id="ARBA00004370"/>
    </source>
</evidence>
<organism evidence="8 9">
    <name type="scientific">Albidovulum marisflavi</name>
    <dbReference type="NCBI Taxonomy" id="2984159"/>
    <lineage>
        <taxon>Bacteria</taxon>
        <taxon>Pseudomonadati</taxon>
        <taxon>Pseudomonadota</taxon>
        <taxon>Alphaproteobacteria</taxon>
        <taxon>Rhodobacterales</taxon>
        <taxon>Paracoccaceae</taxon>
        <taxon>Albidovulum</taxon>
    </lineage>
</organism>
<evidence type="ECO:0000313" key="8">
    <source>
        <dbReference type="EMBL" id="MCV2870153.1"/>
    </source>
</evidence>
<dbReference type="Pfam" id="PF00353">
    <property type="entry name" value="HemolysinCabind"/>
    <property type="match status" value="8"/>
</dbReference>
<evidence type="ECO:0000256" key="3">
    <source>
        <dbReference type="ARBA" id="ARBA00022525"/>
    </source>
</evidence>
<keyword evidence="5" id="KW-0677">Repeat</keyword>
<comment type="caution">
    <text evidence="8">The sequence shown here is derived from an EMBL/GenBank/DDBJ whole genome shotgun (WGS) entry which is preliminary data.</text>
</comment>
<keyword evidence="3" id="KW-0964">Secreted</keyword>
<dbReference type="InterPro" id="IPR018511">
    <property type="entry name" value="Hemolysin-typ_Ca-bd_CS"/>
</dbReference>
<dbReference type="PRINTS" id="PR00313">
    <property type="entry name" value="CABNDNGRPT"/>
</dbReference>
<evidence type="ECO:0000256" key="5">
    <source>
        <dbReference type="ARBA" id="ARBA00022737"/>
    </source>
</evidence>
<gene>
    <name evidence="8" type="ORF">OEW28_16100</name>
</gene>
<dbReference type="EMBL" id="JAOWKY010000005">
    <property type="protein sequence ID" value="MCV2870153.1"/>
    <property type="molecule type" value="Genomic_DNA"/>
</dbReference>
<dbReference type="RefSeq" id="WP_263735831.1">
    <property type="nucleotide sequence ID" value="NZ_JAOWKY010000005.1"/>
</dbReference>
<keyword evidence="4" id="KW-0800">Toxin</keyword>
<keyword evidence="9" id="KW-1185">Reference proteome</keyword>
<accession>A0ABT2ZGI6</accession>
<keyword evidence="6" id="KW-0843">Virulence</keyword>
<evidence type="ECO:0000313" key="9">
    <source>
        <dbReference type="Proteomes" id="UP001652542"/>
    </source>
</evidence>
<reference evidence="8 9" key="1">
    <citation type="submission" date="2022-10" db="EMBL/GenBank/DDBJ databases">
        <title>Defluviimonas sp. nov., isolated from ocean surface water.</title>
        <authorList>
            <person name="He W."/>
            <person name="Wang L."/>
            <person name="Zhang D.-F."/>
        </authorList>
    </citation>
    <scope>NUCLEOTIDE SEQUENCE [LARGE SCALE GENOMIC DNA]</scope>
    <source>
        <strain evidence="8 9">WL0002</strain>
    </source>
</reference>
<dbReference type="Gene3D" id="2.150.10.10">
    <property type="entry name" value="Serralysin-like metalloprotease, C-terminal"/>
    <property type="match status" value="5"/>
</dbReference>
<dbReference type="InterPro" id="IPR003995">
    <property type="entry name" value="RTX_toxin_determinant-A"/>
</dbReference>
<evidence type="ECO:0000256" key="7">
    <source>
        <dbReference type="ARBA" id="ARBA00023136"/>
    </source>
</evidence>
<name>A0ABT2ZGI6_9RHOB</name>
<dbReference type="PANTHER" id="PTHR38340:SF1">
    <property type="entry name" value="S-LAYER PROTEIN"/>
    <property type="match status" value="1"/>
</dbReference>
<protein>
    <recommendedName>
        <fullName evidence="10">Ca2+-binding protein, RTX toxin-related</fullName>
    </recommendedName>
</protein>
<dbReference type="PRINTS" id="PR01488">
    <property type="entry name" value="RTXTOXINA"/>
</dbReference>
<dbReference type="PANTHER" id="PTHR38340">
    <property type="entry name" value="S-LAYER PROTEIN"/>
    <property type="match status" value="1"/>
</dbReference>
<dbReference type="PROSITE" id="PS00330">
    <property type="entry name" value="HEMOLYSIN_CALCIUM"/>
    <property type="match status" value="8"/>
</dbReference>
<sequence length="942" mass="94521">MIGVQHLATLGGAVVPTGVRVTDFVVQNTAAGGVLYAATASNGVFGFSLVAGASPTLIGQISYGPGADVFGPPRLDILDHDGRTWLLPGGRFPAELTGFSLAANGALGETNTFSDGPGGDFKASDLAVLDLGGTAWIFGAEPAAAGLAVWSIAPGSSVLTQGSGFADTASTYLTAPNVLASATIGGQPWVFAASAIDHGVTALRLGSGGTLTHAGSLGAAEGFGLNAPAALEVVQQGGQGYLIVADTGSSSLSVLRLDATGLTPTDFVIDTLSTRFQSAGTLSVLTVDDRTYIAVGGADDGVSIFRLLPDGRLFLETTIADTAGTSLADVAALQLALVGSEVQLFVASASEDGISQFRIQLGDRGLDLVGGPGAEALSGSASNDVLFGAAGDDTLVGGAGNDILIDGAGADILRGGAGADVFVLYADGVSDRIEDFDITADRLDLSDWLMLQSVGQLMIEATATGAVLRYGSEVLEILTHDGSALLPGQFNNANILNLPRPAVELIHRGRVLAGGPGADAIAGSIFADLISGGAGDDTISGGDGEDSLAGGAGADRLDGGAGSDWADYSAATGPVTVDMVTPANNRGEAQGDTYISIENVRGTALADDLRGDGGANLLEGGAANDWLTGRGGDDTLRGGSGTDNLVGGEGADLLDGGEGLDRVVYSDATSGLRVDLLYPGTNTGIAAGDIFVSVEAVRASAHDDQVYGDQGNNTLDGGTGNDVIYGRGGNDWLLGRAGNDLVDGGDGNDILLGGPGADRFVGGAGTDRVHYGDSAVGLVADLMTPANNTGIAAGDTYSGIENLQGSQGNDTLRGDGGDNMILGARGDDLIYGRGGNDFLVGLDGNDTLFGMSGDDTLEGGAGADTFVFEPGNGIDRVKDFQVGQDVLRFDPALAVGMDALDLISTYGHMTSAGATFDFGGGDVLIIRNVADPMDLIHDMVIG</sequence>
<evidence type="ECO:0000256" key="2">
    <source>
        <dbReference type="ARBA" id="ARBA00004613"/>
    </source>
</evidence>
<evidence type="ECO:0008006" key="10">
    <source>
        <dbReference type="Google" id="ProtNLM"/>
    </source>
</evidence>
<dbReference type="InterPro" id="IPR050557">
    <property type="entry name" value="RTX_toxin/Mannuronan_C5-epim"/>
</dbReference>
<keyword evidence="7" id="KW-0472">Membrane</keyword>
<proteinExistence type="predicted"/>
<evidence type="ECO:0000256" key="4">
    <source>
        <dbReference type="ARBA" id="ARBA00022656"/>
    </source>
</evidence>
<dbReference type="InterPro" id="IPR001343">
    <property type="entry name" value="Hemolysn_Ca-bd"/>
</dbReference>
<comment type="subcellular location">
    <subcellularLocation>
        <location evidence="1">Membrane</location>
    </subcellularLocation>
    <subcellularLocation>
        <location evidence="2">Secreted</location>
    </subcellularLocation>
</comment>
<dbReference type="SUPFAM" id="SSF51120">
    <property type="entry name" value="beta-Roll"/>
    <property type="match status" value="5"/>
</dbReference>
<evidence type="ECO:0000256" key="6">
    <source>
        <dbReference type="ARBA" id="ARBA00023026"/>
    </source>
</evidence>
<dbReference type="Proteomes" id="UP001652542">
    <property type="component" value="Unassembled WGS sequence"/>
</dbReference>
<dbReference type="InterPro" id="IPR011049">
    <property type="entry name" value="Serralysin-like_metalloprot_C"/>
</dbReference>